<evidence type="ECO:0000313" key="1">
    <source>
        <dbReference type="EMBL" id="JAD92103.1"/>
    </source>
</evidence>
<dbReference type="AlphaFoldDB" id="A0A0A9DZI7"/>
<name>A0A0A9DZI7_ARUDO</name>
<proteinExistence type="predicted"/>
<reference evidence="1" key="2">
    <citation type="journal article" date="2015" name="Data Brief">
        <title>Shoot transcriptome of the giant reed, Arundo donax.</title>
        <authorList>
            <person name="Barrero R.A."/>
            <person name="Guerrero F.D."/>
            <person name="Moolhuijzen P."/>
            <person name="Goolsby J.A."/>
            <person name="Tidwell J."/>
            <person name="Bellgard S.E."/>
            <person name="Bellgard M.I."/>
        </authorList>
    </citation>
    <scope>NUCLEOTIDE SEQUENCE</scope>
    <source>
        <tissue evidence="1">Shoot tissue taken approximately 20 cm above the soil surface</tissue>
    </source>
</reference>
<protein>
    <submittedName>
        <fullName evidence="1">Uncharacterized protein</fullName>
    </submittedName>
</protein>
<dbReference type="EMBL" id="GBRH01205792">
    <property type="protein sequence ID" value="JAD92103.1"/>
    <property type="molecule type" value="Transcribed_RNA"/>
</dbReference>
<organism evidence="1">
    <name type="scientific">Arundo donax</name>
    <name type="common">Giant reed</name>
    <name type="synonym">Donax arundinaceus</name>
    <dbReference type="NCBI Taxonomy" id="35708"/>
    <lineage>
        <taxon>Eukaryota</taxon>
        <taxon>Viridiplantae</taxon>
        <taxon>Streptophyta</taxon>
        <taxon>Embryophyta</taxon>
        <taxon>Tracheophyta</taxon>
        <taxon>Spermatophyta</taxon>
        <taxon>Magnoliopsida</taxon>
        <taxon>Liliopsida</taxon>
        <taxon>Poales</taxon>
        <taxon>Poaceae</taxon>
        <taxon>PACMAD clade</taxon>
        <taxon>Arundinoideae</taxon>
        <taxon>Arundineae</taxon>
        <taxon>Arundo</taxon>
    </lineage>
</organism>
<sequence>MFWSRLLHMVGRIYLERKGMLNSFKGGICSLINWRRWSQGCPAWITRRQCTF</sequence>
<accession>A0A0A9DZI7</accession>
<reference evidence="1" key="1">
    <citation type="submission" date="2014-09" db="EMBL/GenBank/DDBJ databases">
        <authorList>
            <person name="Magalhaes I.L.F."/>
            <person name="Oliveira U."/>
            <person name="Santos F.R."/>
            <person name="Vidigal T.H.D.A."/>
            <person name="Brescovit A.D."/>
            <person name="Santos A.J."/>
        </authorList>
    </citation>
    <scope>NUCLEOTIDE SEQUENCE</scope>
    <source>
        <tissue evidence="1">Shoot tissue taken approximately 20 cm above the soil surface</tissue>
    </source>
</reference>